<dbReference type="Gene3D" id="1.10.1520.10">
    <property type="entry name" value="Ribonuclease III domain"/>
    <property type="match status" value="1"/>
</dbReference>
<dbReference type="SUPFAM" id="SSF54768">
    <property type="entry name" value="dsRNA-binding domain-like"/>
    <property type="match status" value="1"/>
</dbReference>
<feature type="region of interest" description="Disordered" evidence="11">
    <location>
        <begin position="635"/>
        <end position="712"/>
    </location>
</feature>
<dbReference type="GO" id="GO:0003725">
    <property type="term" value="F:double-stranded RNA binding"/>
    <property type="evidence" value="ECO:0007669"/>
    <property type="project" value="InterPro"/>
</dbReference>
<evidence type="ECO:0000313" key="13">
    <source>
        <dbReference type="EMBL" id="OTA32509.1"/>
    </source>
</evidence>
<gene>
    <name evidence="13" type="ORF">BTJ68_08296</name>
</gene>
<sequence>MPRKFHGLKKPKVRQDWSKETLYNLSRLVTPPAATKTFFQQKWMAKSMLRAYHNPYVREGQWTRMFDRRLPSVVSMNHQYLAKHDGSEQATGRGSGAEEAPVSRYDRERGQEKRIEKTPYMHMTFYPLERRLDTAIWRALFASSVKQARQFVVHGWVKVNGKRMVYPGYQLNPGDMFQVDPERVMFATGARKKKKTSAVSDQDGREEREADEQGSRVAKSQEEKEVEEQNEVEDPESEAGAATLETDEEREAMLTKPEDEPDAKKALKNLMTRAKRILEDSKRKLSGKRQQELRAFSQSVRKTMSKHGSNKDNASATSAAADSVEDLEATLAEIMTKIPDDVASTSSTTTSNDSTSPSSPESQSTNPQMSSPEKTDAYNAHKSAQLLHAALDRARQNPIDPSKPYATPWKPRDFMSAFAFIPRYLEVNQKICSAVYLRHPVARPGLAEVPTPFNINQESDTPASSNSLYTPSHLRATQSAKLSALHARLSLPSKLPLQTLARCLIDPSADPRPAYNNASLAILGQDLLGYYTSEYLTCRYPRLPMPVLFAAQYAYAGNATLGAMRAEWGVEAVAAPGPEVDPGLLQLKRTIPGNAMQEGDMRRIKDMPQARRLGSGRRNEEWNYRRGTSSRIVLDDQFGDLHTDLPPAEEHKPYPGAAISQPSGSSGETSSSATEQPVPLDFTNPLPRQTPAQPRSKPPPPPSSAPSPLFAFTHPTRDLSRLCAREGLEPPVARLLSETGRHSRTPVFVVGVYSGKEKLGEGVGSSLNEGRVRAAGNALRGWYLYSPPESEVMVPSEVEGAFEGVRARKWKPQMVDIGEIVT</sequence>
<dbReference type="SMART" id="SM00358">
    <property type="entry name" value="DSRM"/>
    <property type="match status" value="1"/>
</dbReference>
<comment type="similarity">
    <text evidence="2">Belongs to the universal ribosomal protein uS4 family.</text>
</comment>
<dbReference type="PROSITE" id="PS50142">
    <property type="entry name" value="RNASE_3_2"/>
    <property type="match status" value="1"/>
</dbReference>
<dbReference type="PROSITE" id="PS50889">
    <property type="entry name" value="S4"/>
    <property type="match status" value="1"/>
</dbReference>
<keyword evidence="5" id="KW-0689">Ribosomal protein</keyword>
<reference evidence="13 14" key="1">
    <citation type="submission" date="2017-01" db="EMBL/GenBank/DDBJ databases">
        <title>The recent genome duplication of the halophilic yeast Hortaea werneckii: insights from long-read sequencing.</title>
        <authorList>
            <person name="Sinha S."/>
            <person name="Flibotte S."/>
            <person name="Neira M."/>
            <person name="Lenassi M."/>
            <person name="Gostincar C."/>
            <person name="Stajich J.E."/>
            <person name="Nislow C.E."/>
        </authorList>
    </citation>
    <scope>NUCLEOTIDE SEQUENCE [LARGE SCALE GENOMIC DNA]</scope>
    <source>
        <strain evidence="13 14">EXF-2000</strain>
    </source>
</reference>
<dbReference type="FunCoup" id="A0A1Z5T907">
    <property type="interactions" value="198"/>
</dbReference>
<dbReference type="InterPro" id="IPR014720">
    <property type="entry name" value="dsRBD_dom"/>
</dbReference>
<feature type="compositionally biased region" description="Low complexity" evidence="11">
    <location>
        <begin position="660"/>
        <end position="676"/>
    </location>
</feature>
<evidence type="ECO:0000256" key="7">
    <source>
        <dbReference type="ARBA" id="ARBA00023274"/>
    </source>
</evidence>
<proteinExistence type="inferred from homology"/>
<keyword evidence="14" id="KW-1185">Reference proteome</keyword>
<feature type="region of interest" description="Disordered" evidence="11">
    <location>
        <begin position="337"/>
        <end position="376"/>
    </location>
</feature>
<dbReference type="CDD" id="cd00165">
    <property type="entry name" value="S4"/>
    <property type="match status" value="1"/>
</dbReference>
<dbReference type="CDD" id="cd19873">
    <property type="entry name" value="DSRM_MRPL3_like"/>
    <property type="match status" value="1"/>
</dbReference>
<dbReference type="PANTHER" id="PTHR11831">
    <property type="entry name" value="30S 40S RIBOSOMAL PROTEIN"/>
    <property type="match status" value="1"/>
</dbReference>
<evidence type="ECO:0000256" key="5">
    <source>
        <dbReference type="ARBA" id="ARBA00022980"/>
    </source>
</evidence>
<name>A0A1Z5T907_HORWE</name>
<dbReference type="EMBL" id="MUNK01000092">
    <property type="protein sequence ID" value="OTA32509.1"/>
    <property type="molecule type" value="Genomic_DNA"/>
</dbReference>
<dbReference type="GO" id="GO:0003735">
    <property type="term" value="F:structural constituent of ribosome"/>
    <property type="evidence" value="ECO:0007669"/>
    <property type="project" value="TreeGrafter"/>
</dbReference>
<evidence type="ECO:0000256" key="11">
    <source>
        <dbReference type="SAM" id="MobiDB-lite"/>
    </source>
</evidence>
<evidence type="ECO:0000256" key="4">
    <source>
        <dbReference type="ARBA" id="ARBA00022884"/>
    </source>
</evidence>
<dbReference type="PANTHER" id="PTHR11831:SF4">
    <property type="entry name" value="SMALL RIBOSOMAL SUBUNIT PROTEIN US4M"/>
    <property type="match status" value="1"/>
</dbReference>
<feature type="compositionally biased region" description="Basic and acidic residues" evidence="11">
    <location>
        <begin position="639"/>
        <end position="653"/>
    </location>
</feature>
<feature type="compositionally biased region" description="Acidic residues" evidence="11">
    <location>
        <begin position="224"/>
        <end position="237"/>
    </location>
</feature>
<feature type="compositionally biased region" description="Basic and acidic residues" evidence="11">
    <location>
        <begin position="202"/>
        <end position="223"/>
    </location>
</feature>
<dbReference type="InterPro" id="IPR002942">
    <property type="entry name" value="S4_RNA-bd"/>
</dbReference>
<keyword evidence="4 10" id="KW-0694">RNA-binding</keyword>
<accession>A0A1Z5T907</accession>
<dbReference type="AlphaFoldDB" id="A0A1Z5T907"/>
<comment type="subcellular location">
    <subcellularLocation>
        <location evidence="1">Mitochondrion</location>
    </subcellularLocation>
</comment>
<dbReference type="GO" id="GO:0005763">
    <property type="term" value="C:mitochondrial small ribosomal subunit"/>
    <property type="evidence" value="ECO:0007669"/>
    <property type="project" value="TreeGrafter"/>
</dbReference>
<dbReference type="InParanoid" id="A0A1Z5T907"/>
<dbReference type="Pfam" id="PF01479">
    <property type="entry name" value="S4"/>
    <property type="match status" value="1"/>
</dbReference>
<dbReference type="SMART" id="SM00363">
    <property type="entry name" value="S4"/>
    <property type="match status" value="1"/>
</dbReference>
<feature type="region of interest" description="Disordered" evidence="11">
    <location>
        <begin position="84"/>
        <end position="113"/>
    </location>
</feature>
<dbReference type="InterPro" id="IPR036986">
    <property type="entry name" value="S4_RNA-bd_sf"/>
</dbReference>
<comment type="similarity">
    <text evidence="8">Belongs to the ribonuclease III family. Mitochondrion-specific ribosomal protein mL44 subfamily.</text>
</comment>
<comment type="caution">
    <text evidence="13">The sequence shown here is derived from an EMBL/GenBank/DDBJ whole genome shotgun (WGS) entry which is preliminary data.</text>
</comment>
<dbReference type="SUPFAM" id="SSF69065">
    <property type="entry name" value="RNase III domain-like"/>
    <property type="match status" value="1"/>
</dbReference>
<evidence type="ECO:0000256" key="6">
    <source>
        <dbReference type="ARBA" id="ARBA00023128"/>
    </source>
</evidence>
<evidence type="ECO:0000256" key="3">
    <source>
        <dbReference type="ARBA" id="ARBA00022730"/>
    </source>
</evidence>
<keyword evidence="7" id="KW-0687">Ribonucleoprotein</keyword>
<feature type="compositionally biased region" description="Pro residues" evidence="11">
    <location>
        <begin position="696"/>
        <end position="705"/>
    </location>
</feature>
<dbReference type="Proteomes" id="UP000194280">
    <property type="component" value="Unassembled WGS sequence"/>
</dbReference>
<feature type="region of interest" description="Disordered" evidence="11">
    <location>
        <begin position="188"/>
        <end position="321"/>
    </location>
</feature>
<protein>
    <recommendedName>
        <fullName evidence="9">Large ribosomal subunit protein mL44</fullName>
    </recommendedName>
</protein>
<dbReference type="Gene3D" id="3.30.160.20">
    <property type="match status" value="1"/>
</dbReference>
<evidence type="ECO:0000256" key="1">
    <source>
        <dbReference type="ARBA" id="ARBA00004173"/>
    </source>
</evidence>
<dbReference type="InterPro" id="IPR044444">
    <property type="entry name" value="Ribosomal_mL44_DSRM_metazoa"/>
</dbReference>
<keyword evidence="6" id="KW-0496">Mitochondrion</keyword>
<dbReference type="GO" id="GO:0006396">
    <property type="term" value="P:RNA processing"/>
    <property type="evidence" value="ECO:0007669"/>
    <property type="project" value="InterPro"/>
</dbReference>
<dbReference type="Pfam" id="PF22892">
    <property type="entry name" value="DSRM_MRPL44"/>
    <property type="match status" value="1"/>
</dbReference>
<feature type="compositionally biased region" description="Basic and acidic residues" evidence="11">
    <location>
        <begin position="251"/>
        <end position="265"/>
    </location>
</feature>
<evidence type="ECO:0000259" key="12">
    <source>
        <dbReference type="PROSITE" id="PS50142"/>
    </source>
</evidence>
<feature type="compositionally biased region" description="Low complexity" evidence="11">
    <location>
        <begin position="344"/>
        <end position="368"/>
    </location>
</feature>
<dbReference type="Gene3D" id="3.10.290.10">
    <property type="entry name" value="RNA-binding S4 domain"/>
    <property type="match status" value="1"/>
</dbReference>
<evidence type="ECO:0000313" key="14">
    <source>
        <dbReference type="Proteomes" id="UP000194280"/>
    </source>
</evidence>
<dbReference type="GO" id="GO:0019843">
    <property type="term" value="F:rRNA binding"/>
    <property type="evidence" value="ECO:0007669"/>
    <property type="project" value="UniProtKB-KW"/>
</dbReference>
<dbReference type="InterPro" id="IPR022801">
    <property type="entry name" value="Ribosomal_uS4"/>
</dbReference>
<feature type="compositionally biased region" description="Basic and acidic residues" evidence="11">
    <location>
        <begin position="104"/>
        <end position="113"/>
    </location>
</feature>
<keyword evidence="3" id="KW-0699">rRNA-binding</keyword>
<dbReference type="InterPro" id="IPR044443">
    <property type="entry name" value="Ribosomal_mL44_DSRM_fung"/>
</dbReference>
<dbReference type="SUPFAM" id="SSF55174">
    <property type="entry name" value="Alpha-L RNA-binding motif"/>
    <property type="match status" value="1"/>
</dbReference>
<dbReference type="InterPro" id="IPR000999">
    <property type="entry name" value="RNase_III_dom"/>
</dbReference>
<organism evidence="13 14">
    <name type="scientific">Hortaea werneckii EXF-2000</name>
    <dbReference type="NCBI Taxonomy" id="1157616"/>
    <lineage>
        <taxon>Eukaryota</taxon>
        <taxon>Fungi</taxon>
        <taxon>Dikarya</taxon>
        <taxon>Ascomycota</taxon>
        <taxon>Pezizomycotina</taxon>
        <taxon>Dothideomycetes</taxon>
        <taxon>Dothideomycetidae</taxon>
        <taxon>Mycosphaerellales</taxon>
        <taxon>Teratosphaeriaceae</taxon>
        <taxon>Hortaea</taxon>
    </lineage>
</organism>
<dbReference type="GO" id="GO:0004525">
    <property type="term" value="F:ribonuclease III activity"/>
    <property type="evidence" value="ECO:0007669"/>
    <property type="project" value="InterPro"/>
</dbReference>
<dbReference type="GO" id="GO:0042274">
    <property type="term" value="P:ribosomal small subunit biogenesis"/>
    <property type="evidence" value="ECO:0007669"/>
    <property type="project" value="TreeGrafter"/>
</dbReference>
<feature type="compositionally biased region" description="Low complexity" evidence="11">
    <location>
        <begin position="311"/>
        <end position="321"/>
    </location>
</feature>
<evidence type="ECO:0000256" key="2">
    <source>
        <dbReference type="ARBA" id="ARBA00007465"/>
    </source>
</evidence>
<dbReference type="STRING" id="1157616.A0A1Z5T907"/>
<evidence type="ECO:0000256" key="8">
    <source>
        <dbReference type="ARBA" id="ARBA00024034"/>
    </source>
</evidence>
<evidence type="ECO:0000256" key="10">
    <source>
        <dbReference type="PROSITE-ProRule" id="PRU00182"/>
    </source>
</evidence>
<dbReference type="InterPro" id="IPR036389">
    <property type="entry name" value="RNase_III_sf"/>
</dbReference>
<dbReference type="VEuPathDB" id="FungiDB:BTJ68_08296"/>
<feature type="domain" description="RNase III" evidence="12">
    <location>
        <begin position="482"/>
        <end position="570"/>
    </location>
</feature>
<evidence type="ECO:0000256" key="9">
    <source>
        <dbReference type="ARBA" id="ARBA00035187"/>
    </source>
</evidence>